<name>A0A915ESS8_9BILA</name>
<feature type="compositionally biased region" description="Polar residues" evidence="1">
    <location>
        <begin position="1"/>
        <end position="10"/>
    </location>
</feature>
<evidence type="ECO:0000313" key="4">
    <source>
        <dbReference type="WBParaSite" id="jg8575"/>
    </source>
</evidence>
<keyword evidence="3" id="KW-1185">Reference proteome</keyword>
<feature type="domain" description="Phytanoyl-CoA hydroxylase-interacting protein-like C-terminal" evidence="2">
    <location>
        <begin position="173"/>
        <end position="329"/>
    </location>
</feature>
<sequence>MKSNGSQRPTHPSHYHPYTTPAAKVAADNSLRSNATPEIARGVIKSGRQSLLPSQQDNTLRKPDNLPDPEHIISQSAQNPNLVKKPEQVQLSMHISALKCTVSWEFPALMAQLKYTQKIEVNSGDMRPVTNSKWMEAHITTFQFQTVPGKIYSIRLRIVDDRRVVVARGCAKCKAVFSREEMDKLMDKAVTSIGNSSKMKEFHDLQRCKPSHYWEHIRLYGNGIMRVYTKDNNGQAASPINGQIKGLFFFATLEFPNLKSDSSPLGDTKMVLKASNLLNPDSINLYFSDYYCFKVTHYVTIVVCNKGSTADRFCSQHLKLLRTNENPFLK</sequence>
<dbReference type="InterPro" id="IPR045545">
    <property type="entry name" value="PHYIP/PHIPL_C"/>
</dbReference>
<feature type="region of interest" description="Disordered" evidence="1">
    <location>
        <begin position="45"/>
        <end position="77"/>
    </location>
</feature>
<dbReference type="InterPro" id="IPR042868">
    <property type="entry name" value="PHYHIP/PHYHIPL"/>
</dbReference>
<dbReference type="PANTHER" id="PTHR15698">
    <property type="entry name" value="PROTEIN CBG15099"/>
    <property type="match status" value="1"/>
</dbReference>
<feature type="compositionally biased region" description="Polar residues" evidence="1">
    <location>
        <begin position="47"/>
        <end position="58"/>
    </location>
</feature>
<evidence type="ECO:0000259" key="2">
    <source>
        <dbReference type="Pfam" id="PF19281"/>
    </source>
</evidence>
<evidence type="ECO:0000256" key="1">
    <source>
        <dbReference type="SAM" id="MobiDB-lite"/>
    </source>
</evidence>
<dbReference type="Pfam" id="PF19281">
    <property type="entry name" value="PHYHIP_C"/>
    <property type="match status" value="1"/>
</dbReference>
<feature type="region of interest" description="Disordered" evidence="1">
    <location>
        <begin position="1"/>
        <end position="22"/>
    </location>
</feature>
<dbReference type="AlphaFoldDB" id="A0A915ESS8"/>
<organism evidence="3 4">
    <name type="scientific">Ditylenchus dipsaci</name>
    <dbReference type="NCBI Taxonomy" id="166011"/>
    <lineage>
        <taxon>Eukaryota</taxon>
        <taxon>Metazoa</taxon>
        <taxon>Ecdysozoa</taxon>
        <taxon>Nematoda</taxon>
        <taxon>Chromadorea</taxon>
        <taxon>Rhabditida</taxon>
        <taxon>Tylenchina</taxon>
        <taxon>Tylenchomorpha</taxon>
        <taxon>Sphaerularioidea</taxon>
        <taxon>Anguinidae</taxon>
        <taxon>Anguininae</taxon>
        <taxon>Ditylenchus</taxon>
    </lineage>
</organism>
<reference evidence="4" key="1">
    <citation type="submission" date="2022-11" db="UniProtKB">
        <authorList>
            <consortium name="WormBaseParasite"/>
        </authorList>
    </citation>
    <scope>IDENTIFICATION</scope>
</reference>
<protein>
    <submittedName>
        <fullName evidence="4">Phytanoyl-CoA hydroxylase-interacting protein-like C-terminal domain-containing protein</fullName>
    </submittedName>
</protein>
<feature type="compositionally biased region" description="Basic and acidic residues" evidence="1">
    <location>
        <begin position="59"/>
        <end position="71"/>
    </location>
</feature>
<accession>A0A915ESS8</accession>
<evidence type="ECO:0000313" key="3">
    <source>
        <dbReference type="Proteomes" id="UP000887574"/>
    </source>
</evidence>
<dbReference type="WBParaSite" id="jg8575">
    <property type="protein sequence ID" value="jg8575"/>
    <property type="gene ID" value="jg8575"/>
</dbReference>
<dbReference type="Proteomes" id="UP000887574">
    <property type="component" value="Unplaced"/>
</dbReference>
<proteinExistence type="predicted"/>